<name>A0A645D0Y5_9ZZZZ</name>
<organism evidence="1">
    <name type="scientific">bioreactor metagenome</name>
    <dbReference type="NCBI Taxonomy" id="1076179"/>
    <lineage>
        <taxon>unclassified sequences</taxon>
        <taxon>metagenomes</taxon>
        <taxon>ecological metagenomes</taxon>
    </lineage>
</organism>
<reference evidence="1" key="1">
    <citation type="submission" date="2019-08" db="EMBL/GenBank/DDBJ databases">
        <authorList>
            <person name="Kucharzyk K."/>
            <person name="Murdoch R.W."/>
            <person name="Higgins S."/>
            <person name="Loffler F."/>
        </authorList>
    </citation>
    <scope>NUCLEOTIDE SEQUENCE</scope>
</reference>
<protein>
    <submittedName>
        <fullName evidence="1">Uncharacterized protein</fullName>
    </submittedName>
</protein>
<sequence length="36" mass="4179">MSAGRIYDKTDNEFDIIVRFVTRASVICEVIEETEK</sequence>
<accession>A0A645D0Y5</accession>
<comment type="caution">
    <text evidence="1">The sequence shown here is derived from an EMBL/GenBank/DDBJ whole genome shotgun (WGS) entry which is preliminary data.</text>
</comment>
<gene>
    <name evidence="1" type="ORF">SDC9_129840</name>
</gene>
<dbReference type="EMBL" id="VSSQ01031756">
    <property type="protein sequence ID" value="MPM82778.1"/>
    <property type="molecule type" value="Genomic_DNA"/>
</dbReference>
<proteinExistence type="predicted"/>
<evidence type="ECO:0000313" key="1">
    <source>
        <dbReference type="EMBL" id="MPM82778.1"/>
    </source>
</evidence>
<dbReference type="AlphaFoldDB" id="A0A645D0Y5"/>